<evidence type="ECO:0000256" key="2">
    <source>
        <dbReference type="ARBA" id="ARBA00023235"/>
    </source>
</evidence>
<dbReference type="Gene3D" id="3.30.70.580">
    <property type="entry name" value="Pseudouridine synthase I, catalytic domain, N-terminal subdomain"/>
    <property type="match status" value="1"/>
</dbReference>
<dbReference type="InterPro" id="IPR000748">
    <property type="entry name" value="PsdUridine_synth_RsuA/RluB/E/F"/>
</dbReference>
<dbReference type="InterPro" id="IPR042092">
    <property type="entry name" value="PsdUridine_s_RsuA/RluB/E/F_cat"/>
</dbReference>
<dbReference type="SUPFAM" id="SSF55174">
    <property type="entry name" value="Alpha-L RNA-binding motif"/>
    <property type="match status" value="1"/>
</dbReference>
<accession>A0A519BLG6</accession>
<dbReference type="InterPro" id="IPR020094">
    <property type="entry name" value="TruA/RsuA/RluB/E/F_N"/>
</dbReference>
<dbReference type="CDD" id="cd02870">
    <property type="entry name" value="PseudoU_synth_RsuA_like"/>
    <property type="match status" value="1"/>
</dbReference>
<dbReference type="PROSITE" id="PS01149">
    <property type="entry name" value="PSI_RSU"/>
    <property type="match status" value="1"/>
</dbReference>
<dbReference type="CDD" id="cd00165">
    <property type="entry name" value="S4"/>
    <property type="match status" value="1"/>
</dbReference>
<dbReference type="GO" id="GO:0120159">
    <property type="term" value="F:rRNA pseudouridine synthase activity"/>
    <property type="evidence" value="ECO:0007669"/>
    <property type="project" value="UniProtKB-ARBA"/>
</dbReference>
<dbReference type="Gene3D" id="3.30.70.1560">
    <property type="entry name" value="Alpha-L RNA-binding motif"/>
    <property type="match status" value="1"/>
</dbReference>
<dbReference type="InterPro" id="IPR020103">
    <property type="entry name" value="PsdUridine_synth_cat_dom_sf"/>
</dbReference>
<proteinExistence type="inferred from homology"/>
<evidence type="ECO:0000313" key="8">
    <source>
        <dbReference type="Proteomes" id="UP000319296"/>
    </source>
</evidence>
<name>A0A519BLG6_9DELT</name>
<dbReference type="EC" id="5.4.99.-" evidence="4"/>
<evidence type="ECO:0000313" key="7">
    <source>
        <dbReference type="EMBL" id="RZD18121.1"/>
    </source>
</evidence>
<dbReference type="InterPro" id="IPR006145">
    <property type="entry name" value="PsdUridine_synth_RsuA/RluA"/>
</dbReference>
<dbReference type="SMART" id="SM00363">
    <property type="entry name" value="S4"/>
    <property type="match status" value="1"/>
</dbReference>
<evidence type="ECO:0000259" key="6">
    <source>
        <dbReference type="SMART" id="SM00363"/>
    </source>
</evidence>
<keyword evidence="2 4" id="KW-0413">Isomerase</keyword>
<dbReference type="Proteomes" id="UP000319296">
    <property type="component" value="Unassembled WGS sequence"/>
</dbReference>
<dbReference type="GO" id="GO:0003723">
    <property type="term" value="F:RNA binding"/>
    <property type="evidence" value="ECO:0007669"/>
    <property type="project" value="UniProtKB-KW"/>
</dbReference>
<dbReference type="InterPro" id="IPR018496">
    <property type="entry name" value="PsdUridine_synth_RsuA/RluB_CS"/>
</dbReference>
<dbReference type="InterPro" id="IPR036986">
    <property type="entry name" value="S4_RNA-bd_sf"/>
</dbReference>
<dbReference type="SUPFAM" id="SSF55120">
    <property type="entry name" value="Pseudouridine synthase"/>
    <property type="match status" value="1"/>
</dbReference>
<gene>
    <name evidence="7" type="ORF">EVG15_07745</name>
</gene>
<dbReference type="NCBIfam" id="TIGR00093">
    <property type="entry name" value="pseudouridine synthase"/>
    <property type="match status" value="1"/>
</dbReference>
<feature type="compositionally biased region" description="Basic and acidic residues" evidence="5">
    <location>
        <begin position="279"/>
        <end position="291"/>
    </location>
</feature>
<dbReference type="EMBL" id="SGBB01000014">
    <property type="protein sequence ID" value="RZD18121.1"/>
    <property type="molecule type" value="Genomic_DNA"/>
</dbReference>
<dbReference type="InterPro" id="IPR050343">
    <property type="entry name" value="RsuA_PseudoU_synthase"/>
</dbReference>
<evidence type="ECO:0000256" key="3">
    <source>
        <dbReference type="PROSITE-ProRule" id="PRU00182"/>
    </source>
</evidence>
<feature type="region of interest" description="Disordered" evidence="5">
    <location>
        <begin position="279"/>
        <end position="299"/>
    </location>
</feature>
<dbReference type="AlphaFoldDB" id="A0A519BLG6"/>
<feature type="domain" description="RNA-binding S4" evidence="6">
    <location>
        <begin position="12"/>
        <end position="71"/>
    </location>
</feature>
<protein>
    <recommendedName>
        <fullName evidence="4">Pseudouridine synthase</fullName>
        <ecNumber evidence="4">5.4.99.-</ecNumber>
    </recommendedName>
</protein>
<dbReference type="PANTHER" id="PTHR47683:SF2">
    <property type="entry name" value="RNA-BINDING S4 DOMAIN-CONTAINING PROTEIN"/>
    <property type="match status" value="1"/>
</dbReference>
<dbReference type="Pfam" id="PF01479">
    <property type="entry name" value="S4"/>
    <property type="match status" value="1"/>
</dbReference>
<comment type="similarity">
    <text evidence="1 4">Belongs to the pseudouridine synthase RsuA family.</text>
</comment>
<dbReference type="InterPro" id="IPR002942">
    <property type="entry name" value="S4_RNA-bd"/>
</dbReference>
<comment type="caution">
    <text evidence="7">The sequence shown here is derived from an EMBL/GenBank/DDBJ whole genome shotgun (WGS) entry which is preliminary data.</text>
</comment>
<organism evidence="7 8">
    <name type="scientific">Candidatus Acididesulfobacter diazotrophicus</name>
    <dbReference type="NCBI Taxonomy" id="2597226"/>
    <lineage>
        <taxon>Bacteria</taxon>
        <taxon>Deltaproteobacteria</taxon>
        <taxon>Candidatus Acidulodesulfobacterales</taxon>
        <taxon>Candidatus Acididesulfobacter</taxon>
    </lineage>
</organism>
<dbReference type="PANTHER" id="PTHR47683">
    <property type="entry name" value="PSEUDOURIDINE SYNTHASE FAMILY PROTEIN-RELATED"/>
    <property type="match status" value="1"/>
</dbReference>
<evidence type="ECO:0000256" key="1">
    <source>
        <dbReference type="ARBA" id="ARBA00008348"/>
    </source>
</evidence>
<keyword evidence="3" id="KW-0694">RNA-binding</keyword>
<dbReference type="Pfam" id="PF00849">
    <property type="entry name" value="PseudoU_synth_2"/>
    <property type="match status" value="1"/>
</dbReference>
<reference evidence="7 8" key="1">
    <citation type="journal article" date="2019" name="ISME J.">
        <title>Insights into ecological role of a new deltaproteobacterial order Candidatus Acidulodesulfobacterales by metagenomics and metatranscriptomics.</title>
        <authorList>
            <person name="Tan S."/>
            <person name="Liu J."/>
            <person name="Fang Y."/>
            <person name="Hedlund B.P."/>
            <person name="Lian Z.H."/>
            <person name="Huang L.Y."/>
            <person name="Li J.T."/>
            <person name="Huang L.N."/>
            <person name="Li W.J."/>
            <person name="Jiang H.C."/>
            <person name="Dong H.L."/>
            <person name="Shu W.S."/>
        </authorList>
    </citation>
    <scope>NUCLEOTIDE SEQUENCE [LARGE SCALE GENOMIC DNA]</scope>
    <source>
        <strain evidence="7">AP1</strain>
    </source>
</reference>
<evidence type="ECO:0000256" key="5">
    <source>
        <dbReference type="SAM" id="MobiDB-lite"/>
    </source>
</evidence>
<dbReference type="PROSITE" id="PS50889">
    <property type="entry name" value="S4"/>
    <property type="match status" value="1"/>
</dbReference>
<dbReference type="Gene3D" id="3.10.290.10">
    <property type="entry name" value="RNA-binding S4 domain"/>
    <property type="match status" value="1"/>
</dbReference>
<evidence type="ECO:0000256" key="4">
    <source>
        <dbReference type="RuleBase" id="RU003887"/>
    </source>
</evidence>
<dbReference type="GO" id="GO:0000455">
    <property type="term" value="P:enzyme-directed rRNA pseudouridine synthesis"/>
    <property type="evidence" value="ECO:0007669"/>
    <property type="project" value="UniProtKB-ARBA"/>
</dbReference>
<sequence length="341" mass="39153">MNNHKDNIIENIRLNKFIALHTGVSRRAADEIIREGRITLNGKKIHHLATAVADKDIVLLDEKRIGAVDKNFIYLMINKPKAFLTSRKSEKGFRTVMDLIDKPEIAKFVFPVGRLDFMSEGLLLMTNDGDFAYKVTHPKFNVIKSYIVEVKGDVTPEIFSKIKKGVYLNDIGLLKPYSVKVVKKNLNKYILLIDLKNGKNREIRKILEFLNLEIILLRRIKIGGLPIGDLRSGEFKIIKKNIAELVFKKEIKIDDKEQEKKESVTGVKNKLYSKNFKDSDKYQSKDKDKSKNSRSNIFTGKKRGEDIILKNNLHTKYKDSNGKVIVSLSKKPIKKINKSVR</sequence>